<evidence type="ECO:0008006" key="4">
    <source>
        <dbReference type="Google" id="ProtNLM"/>
    </source>
</evidence>
<keyword evidence="3" id="KW-1185">Reference proteome</keyword>
<dbReference type="EMBL" id="BMDJ01000001">
    <property type="protein sequence ID" value="GGI22853.1"/>
    <property type="molecule type" value="Genomic_DNA"/>
</dbReference>
<dbReference type="Proteomes" id="UP000645390">
    <property type="component" value="Unassembled WGS sequence"/>
</dbReference>
<keyword evidence="1" id="KW-1133">Transmembrane helix</keyword>
<feature type="transmembrane region" description="Helical" evidence="1">
    <location>
        <begin position="5"/>
        <end position="24"/>
    </location>
</feature>
<evidence type="ECO:0000313" key="3">
    <source>
        <dbReference type="Proteomes" id="UP000645390"/>
    </source>
</evidence>
<evidence type="ECO:0000313" key="2">
    <source>
        <dbReference type="EMBL" id="GGI22853.1"/>
    </source>
</evidence>
<feature type="transmembrane region" description="Helical" evidence="1">
    <location>
        <begin position="63"/>
        <end position="84"/>
    </location>
</feature>
<reference evidence="3" key="1">
    <citation type="journal article" date="2019" name="Int. J. Syst. Evol. Microbiol.">
        <title>The Global Catalogue of Microorganisms (GCM) 10K type strain sequencing project: providing services to taxonomists for standard genome sequencing and annotation.</title>
        <authorList>
            <consortium name="The Broad Institute Genomics Platform"/>
            <consortium name="The Broad Institute Genome Sequencing Center for Infectious Disease"/>
            <person name="Wu L."/>
            <person name="Ma J."/>
        </authorList>
    </citation>
    <scope>NUCLEOTIDE SEQUENCE [LARGE SCALE GENOMIC DNA]</scope>
    <source>
        <strain evidence="3">CCM 8939</strain>
    </source>
</reference>
<keyword evidence="1" id="KW-0812">Transmembrane</keyword>
<feature type="transmembrane region" description="Helical" evidence="1">
    <location>
        <begin position="134"/>
        <end position="154"/>
    </location>
</feature>
<organism evidence="2 3">
    <name type="scientific">Pedobacter mendelii</name>
    <dbReference type="NCBI Taxonomy" id="1908240"/>
    <lineage>
        <taxon>Bacteria</taxon>
        <taxon>Pseudomonadati</taxon>
        <taxon>Bacteroidota</taxon>
        <taxon>Sphingobacteriia</taxon>
        <taxon>Sphingobacteriales</taxon>
        <taxon>Sphingobacteriaceae</taxon>
        <taxon>Pedobacter</taxon>
    </lineage>
</organism>
<protein>
    <recommendedName>
        <fullName evidence="4">Cytochrome B</fullName>
    </recommendedName>
</protein>
<comment type="caution">
    <text evidence="2">The sequence shown here is derived from an EMBL/GenBank/DDBJ whole genome shotgun (WGS) entry which is preliminary data.</text>
</comment>
<sequence length="166" mass="18653">MLTYFLQLIVTFDVQNLIIMYQILKSAHSGWRYIVLILLVVAVIKALSGWLGNKIYTDGDRKLNVFTLISAHIQLLIGLAIYFMGDWYKVDSSNAVGRYWKMEHISMMIIAIVLITVGNSKSKKAAEAVAKHRTISVFFGLALILIIVTILLMVKDVPGRSFFGVS</sequence>
<keyword evidence="1" id="KW-0472">Membrane</keyword>
<gene>
    <name evidence="2" type="ORF">GCM10008119_04720</name>
</gene>
<accession>A0ABQ2BCE6</accession>
<evidence type="ECO:0000256" key="1">
    <source>
        <dbReference type="SAM" id="Phobius"/>
    </source>
</evidence>
<proteinExistence type="predicted"/>
<name>A0ABQ2BCE6_9SPHI</name>
<feature type="transmembrane region" description="Helical" evidence="1">
    <location>
        <begin position="104"/>
        <end position="122"/>
    </location>
</feature>
<feature type="transmembrane region" description="Helical" evidence="1">
    <location>
        <begin position="30"/>
        <end position="51"/>
    </location>
</feature>